<comment type="caution">
    <text evidence="2">The sequence shown here is derived from an EMBL/GenBank/DDBJ whole genome shotgun (WGS) entry which is preliminary data.</text>
</comment>
<reference evidence="2 3" key="1">
    <citation type="submission" date="2019-07" db="EMBL/GenBank/DDBJ databases">
        <title>Rufibacter sp. nov., isolated from lake sediment.</title>
        <authorList>
            <person name="Qu J.-H."/>
        </authorList>
    </citation>
    <scope>NUCLEOTIDE SEQUENCE [LARGE SCALE GENOMIC DNA]</scope>
    <source>
        <strain evidence="2 3">NBS58-1</strain>
    </source>
</reference>
<keyword evidence="1" id="KW-1133">Transmembrane helix</keyword>
<keyword evidence="1" id="KW-0812">Transmembrane</keyword>
<proteinExistence type="predicted"/>
<dbReference type="EMBL" id="VKKY01000001">
    <property type="protein sequence ID" value="KAA3439846.1"/>
    <property type="molecule type" value="Genomic_DNA"/>
</dbReference>
<dbReference type="Proteomes" id="UP000324133">
    <property type="component" value="Unassembled WGS sequence"/>
</dbReference>
<dbReference type="AlphaFoldDB" id="A0A5B6TIK5"/>
<accession>A0A5B6TIK5</accession>
<sequence length="338" mass="38332">MTRLKHKYGLLIIGIVIGIAYGLITRLVFGYKATLASVTYLFIIPTILGIIPLMFADTDKLKSYRNIIFIPWLTVSTFFLTMFLIGLEDFICLLVLAGPFFILGTIGALLFRLVQINNHKSKGKLLTLVLVPFLFAPIENYIKTPSETYSTISEVVILSKPEVIWDNIVEVKTIKKGEYNSGFFNSVGIPRPISATVEKKEIDGQRIGKFEGGLKFIETITEYEDFKKVSFDIEIDPKTVRQKVFDQHVLNGNYFTFVDATYKLTELNNGQVKLTLLSSYRLTSTINFYGKFWGDIILSDFQNRLLSVIKARCEKKKQQVLTLCENHALANGLARLSH</sequence>
<feature type="transmembrane region" description="Helical" evidence="1">
    <location>
        <begin position="125"/>
        <end position="142"/>
    </location>
</feature>
<protein>
    <recommendedName>
        <fullName evidence="4">SRPBCC family protein</fullName>
    </recommendedName>
</protein>
<gene>
    <name evidence="2" type="ORF">FOA19_04020</name>
</gene>
<feature type="transmembrane region" description="Helical" evidence="1">
    <location>
        <begin position="9"/>
        <end position="29"/>
    </location>
</feature>
<evidence type="ECO:0000256" key="1">
    <source>
        <dbReference type="SAM" id="Phobius"/>
    </source>
</evidence>
<keyword evidence="3" id="KW-1185">Reference proteome</keyword>
<feature type="transmembrane region" description="Helical" evidence="1">
    <location>
        <begin position="93"/>
        <end position="113"/>
    </location>
</feature>
<dbReference type="OrthoDB" id="118637at2"/>
<feature type="transmembrane region" description="Helical" evidence="1">
    <location>
        <begin position="35"/>
        <end position="55"/>
    </location>
</feature>
<organism evidence="2 3">
    <name type="scientific">Rufibacter hautae</name>
    <dbReference type="NCBI Taxonomy" id="2595005"/>
    <lineage>
        <taxon>Bacteria</taxon>
        <taxon>Pseudomonadati</taxon>
        <taxon>Bacteroidota</taxon>
        <taxon>Cytophagia</taxon>
        <taxon>Cytophagales</taxon>
        <taxon>Hymenobacteraceae</taxon>
        <taxon>Rufibacter</taxon>
    </lineage>
</organism>
<evidence type="ECO:0000313" key="2">
    <source>
        <dbReference type="EMBL" id="KAA3439846.1"/>
    </source>
</evidence>
<dbReference type="RefSeq" id="WP_149089486.1">
    <property type="nucleotide sequence ID" value="NZ_VKKY01000001.1"/>
</dbReference>
<keyword evidence="1" id="KW-0472">Membrane</keyword>
<name>A0A5B6TIK5_9BACT</name>
<evidence type="ECO:0000313" key="3">
    <source>
        <dbReference type="Proteomes" id="UP000324133"/>
    </source>
</evidence>
<feature type="transmembrane region" description="Helical" evidence="1">
    <location>
        <begin position="67"/>
        <end position="87"/>
    </location>
</feature>
<evidence type="ECO:0008006" key="4">
    <source>
        <dbReference type="Google" id="ProtNLM"/>
    </source>
</evidence>